<dbReference type="InterPro" id="IPR036388">
    <property type="entry name" value="WH-like_DNA-bd_sf"/>
</dbReference>
<evidence type="ECO:0000259" key="4">
    <source>
        <dbReference type="PROSITE" id="PS50949"/>
    </source>
</evidence>
<keyword evidence="3" id="KW-0804">Transcription</keyword>
<feature type="domain" description="HTH gntR-type" evidence="4">
    <location>
        <begin position="8"/>
        <end position="75"/>
    </location>
</feature>
<dbReference type="SUPFAM" id="SSF46785">
    <property type="entry name" value="Winged helix' DNA-binding domain"/>
    <property type="match status" value="1"/>
</dbReference>
<dbReference type="Gene3D" id="1.10.10.10">
    <property type="entry name" value="Winged helix-like DNA-binding domain superfamily/Winged helix DNA-binding domain"/>
    <property type="match status" value="1"/>
</dbReference>
<keyword evidence="1" id="KW-0805">Transcription regulation</keyword>
<organism evidence="5 6">
    <name type="scientific">Chromohalobacter japonicus</name>
    <dbReference type="NCBI Taxonomy" id="223900"/>
    <lineage>
        <taxon>Bacteria</taxon>
        <taxon>Pseudomonadati</taxon>
        <taxon>Pseudomonadota</taxon>
        <taxon>Gammaproteobacteria</taxon>
        <taxon>Oceanospirillales</taxon>
        <taxon>Halomonadaceae</taxon>
        <taxon>Chromohalobacter</taxon>
    </lineage>
</organism>
<dbReference type="InterPro" id="IPR036390">
    <property type="entry name" value="WH_DNA-bd_sf"/>
</dbReference>
<evidence type="ECO:0000313" key="5">
    <source>
        <dbReference type="EMBL" id="OLO12751.1"/>
    </source>
</evidence>
<dbReference type="SUPFAM" id="SSF48008">
    <property type="entry name" value="GntR ligand-binding domain-like"/>
    <property type="match status" value="1"/>
</dbReference>
<dbReference type="SMART" id="SM00895">
    <property type="entry name" value="FCD"/>
    <property type="match status" value="1"/>
</dbReference>
<dbReference type="SMART" id="SM00345">
    <property type="entry name" value="HTH_GNTR"/>
    <property type="match status" value="1"/>
</dbReference>
<dbReference type="PROSITE" id="PS50949">
    <property type="entry name" value="HTH_GNTR"/>
    <property type="match status" value="1"/>
</dbReference>
<reference evidence="5 6" key="1">
    <citation type="submission" date="2016-12" db="EMBL/GenBank/DDBJ databases">
        <title>Draft genome sequences of strains Salinicola socius SMB35, Salinicola sp. MH3R3-1 and Chromohalobacter sp. SMB17 from the Verkhnekamsk potash mining region of Russia.</title>
        <authorList>
            <person name="Mavrodi D.V."/>
            <person name="Olsson B.E."/>
            <person name="Korsakova E.S."/>
            <person name="Pyankova A."/>
            <person name="Mavrodi O.V."/>
            <person name="Plotnikova E.G."/>
        </authorList>
    </citation>
    <scope>NUCLEOTIDE SEQUENCE [LARGE SCALE GENOMIC DNA]</scope>
    <source>
        <strain evidence="5 6">SMB17</strain>
    </source>
</reference>
<keyword evidence="2" id="KW-0238">DNA-binding</keyword>
<protein>
    <recommendedName>
        <fullName evidence="4">HTH gntR-type domain-containing protein</fullName>
    </recommendedName>
</protein>
<evidence type="ECO:0000256" key="1">
    <source>
        <dbReference type="ARBA" id="ARBA00023015"/>
    </source>
</evidence>
<dbReference type="Proteomes" id="UP000186806">
    <property type="component" value="Unassembled WGS sequence"/>
</dbReference>
<dbReference type="InterPro" id="IPR011711">
    <property type="entry name" value="GntR_C"/>
</dbReference>
<dbReference type="GO" id="GO:0003677">
    <property type="term" value="F:DNA binding"/>
    <property type="evidence" value="ECO:0007669"/>
    <property type="project" value="UniProtKB-KW"/>
</dbReference>
<evidence type="ECO:0000256" key="3">
    <source>
        <dbReference type="ARBA" id="ARBA00023163"/>
    </source>
</evidence>
<evidence type="ECO:0000313" key="6">
    <source>
        <dbReference type="Proteomes" id="UP000186806"/>
    </source>
</evidence>
<dbReference type="PANTHER" id="PTHR43537:SF49">
    <property type="entry name" value="TRANSCRIPTIONAL REGULATORY PROTEIN"/>
    <property type="match status" value="1"/>
</dbReference>
<dbReference type="Gene3D" id="1.20.120.530">
    <property type="entry name" value="GntR ligand-binding domain-like"/>
    <property type="match status" value="1"/>
</dbReference>
<dbReference type="PANTHER" id="PTHR43537">
    <property type="entry name" value="TRANSCRIPTIONAL REGULATOR, GNTR FAMILY"/>
    <property type="match status" value="1"/>
</dbReference>
<dbReference type="Pfam" id="PF00392">
    <property type="entry name" value="GntR"/>
    <property type="match status" value="1"/>
</dbReference>
<evidence type="ECO:0000256" key="2">
    <source>
        <dbReference type="ARBA" id="ARBA00023125"/>
    </source>
</evidence>
<dbReference type="InterPro" id="IPR000524">
    <property type="entry name" value="Tscrpt_reg_HTH_GntR"/>
</dbReference>
<dbReference type="AlphaFoldDB" id="A0A1Q8TGD4"/>
<proteinExistence type="predicted"/>
<sequence length="221" mass="24079">MDSGDAAVSLVTMLAQQVETMIIDAVLPAGARINENALAQELGVGRSTLREAVRQLESNGLVTLVPNRGVFVRKVSLQEALHLFDCRAGLARAGGRLVAARATSEQAAHLSTLHDGMIKSCHSGDLDLYYSLNEEFHKSLMDCSGNARLAALDDVMSNELQLFRRKNLGNIAQLETSIQEHEKIIEGVLSHDQNKCAAAFERHIISAKQRMLETLPAYSAD</sequence>
<gene>
    <name evidence="5" type="ORF">BTW10_02550</name>
</gene>
<dbReference type="InterPro" id="IPR008920">
    <property type="entry name" value="TF_FadR/GntR_C"/>
</dbReference>
<comment type="caution">
    <text evidence="5">The sequence shown here is derived from an EMBL/GenBank/DDBJ whole genome shotgun (WGS) entry which is preliminary data.</text>
</comment>
<keyword evidence="6" id="KW-1185">Reference proteome</keyword>
<accession>A0A1Q8TGD4</accession>
<dbReference type="EMBL" id="MSDQ01000006">
    <property type="protein sequence ID" value="OLO12751.1"/>
    <property type="molecule type" value="Genomic_DNA"/>
</dbReference>
<name>A0A1Q8TGD4_9GAMM</name>
<dbReference type="CDD" id="cd07377">
    <property type="entry name" value="WHTH_GntR"/>
    <property type="match status" value="1"/>
</dbReference>
<dbReference type="Pfam" id="PF07729">
    <property type="entry name" value="FCD"/>
    <property type="match status" value="1"/>
</dbReference>
<dbReference type="PRINTS" id="PR00035">
    <property type="entry name" value="HTHGNTR"/>
</dbReference>
<dbReference type="GO" id="GO:0003700">
    <property type="term" value="F:DNA-binding transcription factor activity"/>
    <property type="evidence" value="ECO:0007669"/>
    <property type="project" value="InterPro"/>
</dbReference>